<dbReference type="PIRSF" id="PIRSF029033">
    <property type="entry name" value="UCP029033"/>
    <property type="match status" value="1"/>
</dbReference>
<protein>
    <submittedName>
        <fullName evidence="2">SIMPL domain-containing protein</fullName>
    </submittedName>
</protein>
<dbReference type="PANTHER" id="PTHR34387">
    <property type="entry name" value="SLR1258 PROTEIN"/>
    <property type="match status" value="1"/>
</dbReference>
<dbReference type="PANTHER" id="PTHR34387:SF2">
    <property type="entry name" value="SLR1258 PROTEIN"/>
    <property type="match status" value="1"/>
</dbReference>
<dbReference type="Gene3D" id="3.30.70.2970">
    <property type="entry name" value="Protein of unknown function (DUF541), domain 2"/>
    <property type="match status" value="1"/>
</dbReference>
<proteinExistence type="predicted"/>
<name>A0ABP8MPS9_9BACT</name>
<organism evidence="2 3">
    <name type="scientific">Rurimicrobium arvi</name>
    <dbReference type="NCBI Taxonomy" id="2049916"/>
    <lineage>
        <taxon>Bacteria</taxon>
        <taxon>Pseudomonadati</taxon>
        <taxon>Bacteroidota</taxon>
        <taxon>Chitinophagia</taxon>
        <taxon>Chitinophagales</taxon>
        <taxon>Chitinophagaceae</taxon>
        <taxon>Rurimicrobium</taxon>
    </lineage>
</organism>
<gene>
    <name evidence="2" type="ORF">GCM10023092_15450</name>
</gene>
<keyword evidence="1" id="KW-1133">Transmembrane helix</keyword>
<feature type="transmembrane region" description="Helical" evidence="1">
    <location>
        <begin position="6"/>
        <end position="25"/>
    </location>
</feature>
<comment type="caution">
    <text evidence="2">The sequence shown here is derived from an EMBL/GenBank/DDBJ whole genome shotgun (WGS) entry which is preliminary data.</text>
</comment>
<dbReference type="Pfam" id="PF04402">
    <property type="entry name" value="SIMPL"/>
    <property type="match status" value="1"/>
</dbReference>
<evidence type="ECO:0000256" key="1">
    <source>
        <dbReference type="SAM" id="Phobius"/>
    </source>
</evidence>
<dbReference type="Gene3D" id="3.30.110.170">
    <property type="entry name" value="Protein of unknown function (DUF541), domain 1"/>
    <property type="match status" value="1"/>
</dbReference>
<reference evidence="3" key="1">
    <citation type="journal article" date="2019" name="Int. J. Syst. Evol. Microbiol.">
        <title>The Global Catalogue of Microorganisms (GCM) 10K type strain sequencing project: providing services to taxonomists for standard genome sequencing and annotation.</title>
        <authorList>
            <consortium name="The Broad Institute Genomics Platform"/>
            <consortium name="The Broad Institute Genome Sequencing Center for Infectious Disease"/>
            <person name="Wu L."/>
            <person name="Ma J."/>
        </authorList>
    </citation>
    <scope>NUCLEOTIDE SEQUENCE [LARGE SCALE GENOMIC DNA]</scope>
    <source>
        <strain evidence="3">JCM 31921</strain>
    </source>
</reference>
<dbReference type="EMBL" id="BAABEZ010000022">
    <property type="protein sequence ID" value="GAA4454058.1"/>
    <property type="molecule type" value="Genomic_DNA"/>
</dbReference>
<dbReference type="Proteomes" id="UP001501410">
    <property type="component" value="Unassembled WGS sequence"/>
</dbReference>
<dbReference type="InterPro" id="IPR007497">
    <property type="entry name" value="SIMPL/DUF541"/>
</dbReference>
<dbReference type="InterPro" id="IPR052022">
    <property type="entry name" value="26kDa_periplasmic_antigen"/>
</dbReference>
<dbReference type="InterPro" id="IPR016907">
    <property type="entry name" value="UCP029033"/>
</dbReference>
<keyword evidence="1" id="KW-0812">Transmembrane</keyword>
<keyword evidence="1" id="KW-0472">Membrane</keyword>
<sequence>MKHAIGSISIAIAIIMASFFIGNSYKYKFKSQESISVTGLAEKDFESDQIVWTGSYNRKTMDLKEAYSLLKHDEQVIRAYLQNKQIQSREIVFSSVSINKEYQTRFDENGKETGRYFDGYTLSQSVTVDSRDIDKIEKVSREVTELIESGIEFNSAPPSYFYTRLSELKLDLLAKASADARKRAETIAKNSGSGLGKILNANMGVFQITATNGNEDYSYGGAFNTSSRYKTASVTTKIDYAVD</sequence>
<evidence type="ECO:0000313" key="2">
    <source>
        <dbReference type="EMBL" id="GAA4454058.1"/>
    </source>
</evidence>
<dbReference type="RefSeq" id="WP_344824931.1">
    <property type="nucleotide sequence ID" value="NZ_BAABEZ010000022.1"/>
</dbReference>
<keyword evidence="3" id="KW-1185">Reference proteome</keyword>
<evidence type="ECO:0000313" key="3">
    <source>
        <dbReference type="Proteomes" id="UP001501410"/>
    </source>
</evidence>
<accession>A0ABP8MPS9</accession>